<accession>A0A1F7J486</accession>
<dbReference type="PANTHER" id="PTHR42967:SF1">
    <property type="entry name" value="MBL FOLD METALLO-HYDROLASE"/>
    <property type="match status" value="1"/>
</dbReference>
<evidence type="ECO:0008006" key="3">
    <source>
        <dbReference type="Google" id="ProtNLM"/>
    </source>
</evidence>
<protein>
    <recommendedName>
        <fullName evidence="3">Lactamase</fullName>
    </recommendedName>
</protein>
<dbReference type="Gene3D" id="3.60.15.10">
    <property type="entry name" value="Ribonuclease Z/Hydroxyacylglutathione hydrolase-like"/>
    <property type="match status" value="1"/>
</dbReference>
<evidence type="ECO:0000313" key="1">
    <source>
        <dbReference type="EMBL" id="OGK50404.1"/>
    </source>
</evidence>
<organism evidence="1 2">
    <name type="scientific">Candidatus Roizmanbacteria bacterium RIFCSPLOWO2_01_FULL_40_42</name>
    <dbReference type="NCBI Taxonomy" id="1802066"/>
    <lineage>
        <taxon>Bacteria</taxon>
        <taxon>Candidatus Roizmaniibacteriota</taxon>
    </lineage>
</organism>
<evidence type="ECO:0000313" key="2">
    <source>
        <dbReference type="Proteomes" id="UP000178558"/>
    </source>
</evidence>
<comment type="caution">
    <text evidence="1">The sequence shown here is derived from an EMBL/GenBank/DDBJ whole genome shotgun (WGS) entry which is preliminary data.</text>
</comment>
<dbReference type="AlphaFoldDB" id="A0A1F7J486"/>
<dbReference type="PANTHER" id="PTHR42967">
    <property type="entry name" value="METAL DEPENDENT HYDROLASE"/>
    <property type="match status" value="1"/>
</dbReference>
<sequence length="215" mass="24108">MQIKYLGHASFFIKTKDARVVTDPYDPSIGMKFPKTEGDIVTVSHSHPDHSKANQVQGDPLLIDWPGEYEKNGVRVFGYKSYHDKKKGEERGENILFKIESEGISVLHCGDMGVLPDDKLKDEIGEVDILLVPVGGFYTIDAGEAIELIKQIEPAIVIPMHYNHPKLDQKVFKNLTTLDEFVKKFDGPKAEPADQLTVKKEDLAEEPHLVVLNIS</sequence>
<dbReference type="Proteomes" id="UP000178558">
    <property type="component" value="Unassembled WGS sequence"/>
</dbReference>
<gene>
    <name evidence="1" type="ORF">A3B50_04605</name>
</gene>
<name>A0A1F7J486_9BACT</name>
<reference evidence="1 2" key="1">
    <citation type="journal article" date="2016" name="Nat. Commun.">
        <title>Thousands of microbial genomes shed light on interconnected biogeochemical processes in an aquifer system.</title>
        <authorList>
            <person name="Anantharaman K."/>
            <person name="Brown C.T."/>
            <person name="Hug L.A."/>
            <person name="Sharon I."/>
            <person name="Castelle C.J."/>
            <person name="Probst A.J."/>
            <person name="Thomas B.C."/>
            <person name="Singh A."/>
            <person name="Wilkins M.J."/>
            <person name="Karaoz U."/>
            <person name="Brodie E.L."/>
            <person name="Williams K.H."/>
            <person name="Hubbard S.S."/>
            <person name="Banfield J.F."/>
        </authorList>
    </citation>
    <scope>NUCLEOTIDE SEQUENCE [LARGE SCALE GENOMIC DNA]</scope>
</reference>
<dbReference type="InterPro" id="IPR036866">
    <property type="entry name" value="RibonucZ/Hydroxyglut_hydro"/>
</dbReference>
<dbReference type="EMBL" id="MGAQ01000017">
    <property type="protein sequence ID" value="OGK50404.1"/>
    <property type="molecule type" value="Genomic_DNA"/>
</dbReference>
<proteinExistence type="predicted"/>
<dbReference type="SUPFAM" id="SSF56281">
    <property type="entry name" value="Metallo-hydrolase/oxidoreductase"/>
    <property type="match status" value="1"/>
</dbReference>
<dbReference type="Pfam" id="PF13483">
    <property type="entry name" value="Lactamase_B_3"/>
    <property type="match status" value="1"/>
</dbReference>